<keyword evidence="3" id="KW-0862">Zinc</keyword>
<evidence type="ECO:0000256" key="5">
    <source>
        <dbReference type="SAM" id="MobiDB-lite"/>
    </source>
</evidence>
<evidence type="ECO:0000259" key="6">
    <source>
        <dbReference type="PROSITE" id="PS50089"/>
    </source>
</evidence>
<evidence type="ECO:0000256" key="2">
    <source>
        <dbReference type="ARBA" id="ARBA00022771"/>
    </source>
</evidence>
<feature type="domain" description="RING-type" evidence="6">
    <location>
        <begin position="42"/>
        <end position="110"/>
    </location>
</feature>
<reference evidence="7" key="2">
    <citation type="submission" date="2023-06" db="EMBL/GenBank/DDBJ databases">
        <authorList>
            <consortium name="Lawrence Berkeley National Laboratory"/>
            <person name="Mondo S.J."/>
            <person name="Hensen N."/>
            <person name="Bonometti L."/>
            <person name="Westerberg I."/>
            <person name="Brannstrom I.O."/>
            <person name="Guillou S."/>
            <person name="Cros-Aarteil S."/>
            <person name="Calhoun S."/>
            <person name="Haridas S."/>
            <person name="Kuo A."/>
            <person name="Pangilinan J."/>
            <person name="Riley R."/>
            <person name="Labutti K."/>
            <person name="Andreopoulos B."/>
            <person name="Lipzen A."/>
            <person name="Chen C."/>
            <person name="Yanf M."/>
            <person name="Daum C."/>
            <person name="Ng V."/>
            <person name="Clum A."/>
            <person name="Steindorff A."/>
            <person name="Ohm R."/>
            <person name="Martin F."/>
            <person name="Silar P."/>
            <person name="Natvig D."/>
            <person name="Lalanne C."/>
            <person name="Gautier V."/>
            <person name="Ament-Velasquez S.L."/>
            <person name="Kruys A."/>
            <person name="Hutchinson M.I."/>
            <person name="Powell A.J."/>
            <person name="Barry K."/>
            <person name="Miller A.N."/>
            <person name="Grigoriev I.V."/>
            <person name="Debuchy R."/>
            <person name="Gladieux P."/>
            <person name="Thoren M.H."/>
            <person name="Johannesson H."/>
        </authorList>
    </citation>
    <scope>NUCLEOTIDE SEQUENCE</scope>
    <source>
        <strain evidence="7">PSN324</strain>
    </source>
</reference>
<gene>
    <name evidence="7" type="ORF">QBC42DRAFT_249381</name>
</gene>
<feature type="region of interest" description="Disordered" evidence="5">
    <location>
        <begin position="248"/>
        <end position="272"/>
    </location>
</feature>
<dbReference type="AlphaFoldDB" id="A0AAV9HXM3"/>
<evidence type="ECO:0000256" key="3">
    <source>
        <dbReference type="ARBA" id="ARBA00022833"/>
    </source>
</evidence>
<dbReference type="InterPro" id="IPR017907">
    <property type="entry name" value="Znf_RING_CS"/>
</dbReference>
<dbReference type="PROSITE" id="PS00518">
    <property type="entry name" value="ZF_RING_1"/>
    <property type="match status" value="1"/>
</dbReference>
<keyword evidence="2 4" id="KW-0863">Zinc-finger</keyword>
<keyword evidence="8" id="KW-1185">Reference proteome</keyword>
<dbReference type="InterPro" id="IPR013083">
    <property type="entry name" value="Znf_RING/FYVE/PHD"/>
</dbReference>
<protein>
    <recommendedName>
        <fullName evidence="6">RING-type domain-containing protein</fullName>
    </recommendedName>
</protein>
<accession>A0AAV9HXM3</accession>
<dbReference type="PROSITE" id="PS50089">
    <property type="entry name" value="ZF_RING_2"/>
    <property type="match status" value="1"/>
</dbReference>
<comment type="caution">
    <text evidence="7">The sequence shown here is derived from an EMBL/GenBank/DDBJ whole genome shotgun (WGS) entry which is preliminary data.</text>
</comment>
<organism evidence="7 8">
    <name type="scientific">Cladorrhinum samala</name>
    <dbReference type="NCBI Taxonomy" id="585594"/>
    <lineage>
        <taxon>Eukaryota</taxon>
        <taxon>Fungi</taxon>
        <taxon>Dikarya</taxon>
        <taxon>Ascomycota</taxon>
        <taxon>Pezizomycotina</taxon>
        <taxon>Sordariomycetes</taxon>
        <taxon>Sordariomycetidae</taxon>
        <taxon>Sordariales</taxon>
        <taxon>Podosporaceae</taxon>
        <taxon>Cladorrhinum</taxon>
    </lineage>
</organism>
<dbReference type="EMBL" id="MU864946">
    <property type="protein sequence ID" value="KAK4464685.1"/>
    <property type="molecule type" value="Genomic_DNA"/>
</dbReference>
<keyword evidence="1" id="KW-0479">Metal-binding</keyword>
<name>A0AAV9HXM3_9PEZI</name>
<dbReference type="Proteomes" id="UP001321749">
    <property type="component" value="Unassembled WGS sequence"/>
</dbReference>
<dbReference type="InterPro" id="IPR001841">
    <property type="entry name" value="Znf_RING"/>
</dbReference>
<sequence>MSARYELALWPQIKQYLLDQMRGRPADQAYNFPPGPHPTVKCGICIDAELLLPGIPANPSLCAQRSQGIVLACGHMFCEDCYMNWQHHCCAQINHPNQPNPTPVTCPACRQVLHFRNPGCRHVFRPVRIPILHDRPGGYSVRDMRVTAIRSVPLTIPELTVSGIPTRCHECRDGRARLLATAVEQAKDQGVSQEDMLAVFVLTQYFEPEEGGQNWSPSLYSPPDSLGLAQVLAAMDYDRLEGELSDFSFGDSSNGLSLGSAGSSPRRGSGEN</sequence>
<proteinExistence type="predicted"/>
<evidence type="ECO:0000256" key="1">
    <source>
        <dbReference type="ARBA" id="ARBA00022723"/>
    </source>
</evidence>
<dbReference type="SUPFAM" id="SSF57850">
    <property type="entry name" value="RING/U-box"/>
    <property type="match status" value="1"/>
</dbReference>
<reference evidence="7" key="1">
    <citation type="journal article" date="2023" name="Mol. Phylogenet. Evol.">
        <title>Genome-scale phylogeny and comparative genomics of the fungal order Sordariales.</title>
        <authorList>
            <person name="Hensen N."/>
            <person name="Bonometti L."/>
            <person name="Westerberg I."/>
            <person name="Brannstrom I.O."/>
            <person name="Guillou S."/>
            <person name="Cros-Aarteil S."/>
            <person name="Calhoun S."/>
            <person name="Haridas S."/>
            <person name="Kuo A."/>
            <person name="Mondo S."/>
            <person name="Pangilinan J."/>
            <person name="Riley R."/>
            <person name="LaButti K."/>
            <person name="Andreopoulos B."/>
            <person name="Lipzen A."/>
            <person name="Chen C."/>
            <person name="Yan M."/>
            <person name="Daum C."/>
            <person name="Ng V."/>
            <person name="Clum A."/>
            <person name="Steindorff A."/>
            <person name="Ohm R.A."/>
            <person name="Martin F."/>
            <person name="Silar P."/>
            <person name="Natvig D.O."/>
            <person name="Lalanne C."/>
            <person name="Gautier V."/>
            <person name="Ament-Velasquez S.L."/>
            <person name="Kruys A."/>
            <person name="Hutchinson M.I."/>
            <person name="Powell A.J."/>
            <person name="Barry K."/>
            <person name="Miller A.N."/>
            <person name="Grigoriev I.V."/>
            <person name="Debuchy R."/>
            <person name="Gladieux P."/>
            <person name="Hiltunen Thoren M."/>
            <person name="Johannesson H."/>
        </authorList>
    </citation>
    <scope>NUCLEOTIDE SEQUENCE</scope>
    <source>
        <strain evidence="7">PSN324</strain>
    </source>
</reference>
<evidence type="ECO:0000313" key="7">
    <source>
        <dbReference type="EMBL" id="KAK4464685.1"/>
    </source>
</evidence>
<evidence type="ECO:0000313" key="8">
    <source>
        <dbReference type="Proteomes" id="UP001321749"/>
    </source>
</evidence>
<dbReference type="Gene3D" id="3.30.40.10">
    <property type="entry name" value="Zinc/RING finger domain, C3HC4 (zinc finger)"/>
    <property type="match status" value="1"/>
</dbReference>
<evidence type="ECO:0000256" key="4">
    <source>
        <dbReference type="PROSITE-ProRule" id="PRU00175"/>
    </source>
</evidence>
<dbReference type="GO" id="GO:0008270">
    <property type="term" value="F:zinc ion binding"/>
    <property type="evidence" value="ECO:0007669"/>
    <property type="project" value="UniProtKB-KW"/>
</dbReference>